<sequence>MDSLKDFCGSVRHLGTKCKIVIILCILLLGFCAIGLREFITNIDVFLRHGNITSALLLKPGDVSSECEKTSTMSKKSRQAVLDWHNDYRSRVAKGEYKIENDDSTLKVLPTAARMPMLVSF</sequence>
<proteinExistence type="predicted"/>
<evidence type="ECO:0000256" key="1">
    <source>
        <dbReference type="SAM" id="Phobius"/>
    </source>
</evidence>
<keyword evidence="3" id="KW-1185">Reference proteome</keyword>
<feature type="transmembrane region" description="Helical" evidence="1">
    <location>
        <begin position="20"/>
        <end position="40"/>
    </location>
</feature>
<dbReference type="InterPro" id="IPR035940">
    <property type="entry name" value="CAP_sf"/>
</dbReference>
<keyword evidence="1" id="KW-0812">Transmembrane</keyword>
<dbReference type="AlphaFoldDB" id="A0A016V2Y7"/>
<reference evidence="3" key="1">
    <citation type="journal article" date="2015" name="Nat. Genet.">
        <title>The genome and transcriptome of the zoonotic hookworm Ancylostoma ceylanicum identify infection-specific gene families.</title>
        <authorList>
            <person name="Schwarz E.M."/>
            <person name="Hu Y."/>
            <person name="Antoshechkin I."/>
            <person name="Miller M.M."/>
            <person name="Sternberg P.W."/>
            <person name="Aroian R.V."/>
        </authorList>
    </citation>
    <scope>NUCLEOTIDE SEQUENCE</scope>
    <source>
        <strain evidence="3">HY135</strain>
    </source>
</reference>
<dbReference type="Gene3D" id="3.40.33.10">
    <property type="entry name" value="CAP"/>
    <property type="match status" value="1"/>
</dbReference>
<evidence type="ECO:0000313" key="3">
    <source>
        <dbReference type="Proteomes" id="UP000024635"/>
    </source>
</evidence>
<evidence type="ECO:0008006" key="4">
    <source>
        <dbReference type="Google" id="ProtNLM"/>
    </source>
</evidence>
<dbReference type="OrthoDB" id="5874910at2759"/>
<dbReference type="SUPFAM" id="SSF55797">
    <property type="entry name" value="PR-1-like"/>
    <property type="match status" value="1"/>
</dbReference>
<name>A0A016V2Y7_9BILA</name>
<dbReference type="Proteomes" id="UP000024635">
    <property type="component" value="Unassembled WGS sequence"/>
</dbReference>
<comment type="caution">
    <text evidence="2">The sequence shown here is derived from an EMBL/GenBank/DDBJ whole genome shotgun (WGS) entry which is preliminary data.</text>
</comment>
<accession>A0A016V2Y7</accession>
<organism evidence="2 3">
    <name type="scientific">Ancylostoma ceylanicum</name>
    <dbReference type="NCBI Taxonomy" id="53326"/>
    <lineage>
        <taxon>Eukaryota</taxon>
        <taxon>Metazoa</taxon>
        <taxon>Ecdysozoa</taxon>
        <taxon>Nematoda</taxon>
        <taxon>Chromadorea</taxon>
        <taxon>Rhabditida</taxon>
        <taxon>Rhabditina</taxon>
        <taxon>Rhabditomorpha</taxon>
        <taxon>Strongyloidea</taxon>
        <taxon>Ancylostomatidae</taxon>
        <taxon>Ancylostomatinae</taxon>
        <taxon>Ancylostoma</taxon>
    </lineage>
</organism>
<keyword evidence="1" id="KW-0472">Membrane</keyword>
<keyword evidence="1" id="KW-1133">Transmembrane helix</keyword>
<protein>
    <recommendedName>
        <fullName evidence="4">SCP domain-containing protein</fullName>
    </recommendedName>
</protein>
<dbReference type="EMBL" id="JARK01001354">
    <property type="protein sequence ID" value="EYC22019.1"/>
    <property type="molecule type" value="Genomic_DNA"/>
</dbReference>
<gene>
    <name evidence="2" type="primary">Acey_s0018.g3667</name>
    <name evidence="2" type="ORF">Y032_0018g3667</name>
</gene>
<evidence type="ECO:0000313" key="2">
    <source>
        <dbReference type="EMBL" id="EYC22019.1"/>
    </source>
</evidence>